<protein>
    <submittedName>
        <fullName evidence="1">Uncharacterized protein</fullName>
    </submittedName>
</protein>
<dbReference type="Proteomes" id="UP001218218">
    <property type="component" value="Unassembled WGS sequence"/>
</dbReference>
<name>A0AAD7A6C6_9AGAR</name>
<accession>A0AAD7A6C6</accession>
<evidence type="ECO:0000313" key="2">
    <source>
        <dbReference type="Proteomes" id="UP001218218"/>
    </source>
</evidence>
<sequence>MTVLLCVQRVDELVDIIFSSTTNGYIFCWRNRKGIDQPTDIMGIALNASTSHLIICSSGGMAATRRPVPMKQLLTAGSPDRQSKQKSLKRCRNLAKDGHGSRVHPRVCTHGCVRVWVRVAILDPCSTRVPDPCTRRFLDIHYLAVVLHPSSKLEYFCINKVSKTANSTVETKVRVGPKVLAGVPVSILKLLGPKRAATRLIAEHVTIILPPVTALYAAWYL</sequence>
<dbReference type="EMBL" id="JARIHO010000015">
    <property type="protein sequence ID" value="KAJ7349863.1"/>
    <property type="molecule type" value="Genomic_DNA"/>
</dbReference>
<keyword evidence="2" id="KW-1185">Reference proteome</keyword>
<gene>
    <name evidence="1" type="ORF">DFH08DRAFT_807202</name>
</gene>
<organism evidence="1 2">
    <name type="scientific">Mycena albidolilacea</name>
    <dbReference type="NCBI Taxonomy" id="1033008"/>
    <lineage>
        <taxon>Eukaryota</taxon>
        <taxon>Fungi</taxon>
        <taxon>Dikarya</taxon>
        <taxon>Basidiomycota</taxon>
        <taxon>Agaricomycotina</taxon>
        <taxon>Agaricomycetes</taxon>
        <taxon>Agaricomycetidae</taxon>
        <taxon>Agaricales</taxon>
        <taxon>Marasmiineae</taxon>
        <taxon>Mycenaceae</taxon>
        <taxon>Mycena</taxon>
    </lineage>
</organism>
<reference evidence="1" key="1">
    <citation type="submission" date="2023-03" db="EMBL/GenBank/DDBJ databases">
        <title>Massive genome expansion in bonnet fungi (Mycena s.s.) driven by repeated elements and novel gene families across ecological guilds.</title>
        <authorList>
            <consortium name="Lawrence Berkeley National Laboratory"/>
            <person name="Harder C.B."/>
            <person name="Miyauchi S."/>
            <person name="Viragh M."/>
            <person name="Kuo A."/>
            <person name="Thoen E."/>
            <person name="Andreopoulos B."/>
            <person name="Lu D."/>
            <person name="Skrede I."/>
            <person name="Drula E."/>
            <person name="Henrissat B."/>
            <person name="Morin E."/>
            <person name="Kohler A."/>
            <person name="Barry K."/>
            <person name="LaButti K."/>
            <person name="Morin E."/>
            <person name="Salamov A."/>
            <person name="Lipzen A."/>
            <person name="Mereny Z."/>
            <person name="Hegedus B."/>
            <person name="Baldrian P."/>
            <person name="Stursova M."/>
            <person name="Weitz H."/>
            <person name="Taylor A."/>
            <person name="Grigoriev I.V."/>
            <person name="Nagy L.G."/>
            <person name="Martin F."/>
            <person name="Kauserud H."/>
        </authorList>
    </citation>
    <scope>NUCLEOTIDE SEQUENCE</scope>
    <source>
        <strain evidence="1">CBHHK002</strain>
    </source>
</reference>
<evidence type="ECO:0000313" key="1">
    <source>
        <dbReference type="EMBL" id="KAJ7349863.1"/>
    </source>
</evidence>
<proteinExistence type="predicted"/>
<comment type="caution">
    <text evidence="1">The sequence shown here is derived from an EMBL/GenBank/DDBJ whole genome shotgun (WGS) entry which is preliminary data.</text>
</comment>
<dbReference type="AlphaFoldDB" id="A0AAD7A6C6"/>